<dbReference type="AlphaFoldDB" id="A0A5B7F5T1"/>
<gene>
    <name evidence="2" type="ORF">E2C01_034058</name>
</gene>
<dbReference type="Proteomes" id="UP000324222">
    <property type="component" value="Unassembled WGS sequence"/>
</dbReference>
<evidence type="ECO:0000313" key="3">
    <source>
        <dbReference type="Proteomes" id="UP000324222"/>
    </source>
</evidence>
<feature type="compositionally biased region" description="Basic and acidic residues" evidence="1">
    <location>
        <begin position="15"/>
        <end position="42"/>
    </location>
</feature>
<feature type="compositionally biased region" description="Low complexity" evidence="1">
    <location>
        <begin position="85"/>
        <end position="95"/>
    </location>
</feature>
<evidence type="ECO:0000313" key="2">
    <source>
        <dbReference type="EMBL" id="MPC40498.1"/>
    </source>
</evidence>
<accession>A0A5B7F5T1</accession>
<keyword evidence="3" id="KW-1185">Reference proteome</keyword>
<feature type="region of interest" description="Disordered" evidence="1">
    <location>
        <begin position="1"/>
        <end position="105"/>
    </location>
</feature>
<organism evidence="2 3">
    <name type="scientific">Portunus trituberculatus</name>
    <name type="common">Swimming crab</name>
    <name type="synonym">Neptunus trituberculatus</name>
    <dbReference type="NCBI Taxonomy" id="210409"/>
    <lineage>
        <taxon>Eukaryota</taxon>
        <taxon>Metazoa</taxon>
        <taxon>Ecdysozoa</taxon>
        <taxon>Arthropoda</taxon>
        <taxon>Crustacea</taxon>
        <taxon>Multicrustacea</taxon>
        <taxon>Malacostraca</taxon>
        <taxon>Eumalacostraca</taxon>
        <taxon>Eucarida</taxon>
        <taxon>Decapoda</taxon>
        <taxon>Pleocyemata</taxon>
        <taxon>Brachyura</taxon>
        <taxon>Eubrachyura</taxon>
        <taxon>Portunoidea</taxon>
        <taxon>Portunidae</taxon>
        <taxon>Portuninae</taxon>
        <taxon>Portunus</taxon>
    </lineage>
</organism>
<proteinExistence type="predicted"/>
<sequence length="129" mass="14103">MGEGLQDPLLPKSALGRDTDIPEGKNPDCQRKDKKGGKDSRNRMGIAVGVQLAASMSSSDSSPSTDRSKTRGHYSSKWKNDRRLSSGSKSVVSGGSHKRAGPAAATDPAVWGLVFYPRFWRLWLPFRRT</sequence>
<name>A0A5B7F5T1_PORTR</name>
<dbReference type="EMBL" id="VSRR010004714">
    <property type="protein sequence ID" value="MPC40498.1"/>
    <property type="molecule type" value="Genomic_DNA"/>
</dbReference>
<protein>
    <submittedName>
        <fullName evidence="2">Uncharacterized protein</fullName>
    </submittedName>
</protein>
<reference evidence="2 3" key="1">
    <citation type="submission" date="2019-05" db="EMBL/GenBank/DDBJ databases">
        <title>Another draft genome of Portunus trituberculatus and its Hox gene families provides insights of decapod evolution.</title>
        <authorList>
            <person name="Jeong J.-H."/>
            <person name="Song I."/>
            <person name="Kim S."/>
            <person name="Choi T."/>
            <person name="Kim D."/>
            <person name="Ryu S."/>
            <person name="Kim W."/>
        </authorList>
    </citation>
    <scope>NUCLEOTIDE SEQUENCE [LARGE SCALE GENOMIC DNA]</scope>
    <source>
        <tissue evidence="2">Muscle</tissue>
    </source>
</reference>
<evidence type="ECO:0000256" key="1">
    <source>
        <dbReference type="SAM" id="MobiDB-lite"/>
    </source>
</evidence>
<comment type="caution">
    <text evidence="2">The sequence shown here is derived from an EMBL/GenBank/DDBJ whole genome shotgun (WGS) entry which is preliminary data.</text>
</comment>
<feature type="compositionally biased region" description="Low complexity" evidence="1">
    <location>
        <begin position="55"/>
        <end position="65"/>
    </location>
</feature>